<dbReference type="PANTHER" id="PTHR21621:SF0">
    <property type="entry name" value="BETA-CITRYLGLUTAMATE SYNTHASE B-RELATED"/>
    <property type="match status" value="1"/>
</dbReference>
<dbReference type="AlphaFoldDB" id="A0A2S9YKW4"/>
<reference evidence="3 4" key="1">
    <citation type="submission" date="2018-03" db="EMBL/GenBank/DDBJ databases">
        <title>Draft Genome Sequences of the Obligatory Marine Myxobacteria Enhygromyxa salina SWB005.</title>
        <authorList>
            <person name="Poehlein A."/>
            <person name="Moghaddam J.A."/>
            <person name="Harms H."/>
            <person name="Alanjari M."/>
            <person name="Koenig G.M."/>
            <person name="Daniel R."/>
            <person name="Schaeberle T.F."/>
        </authorList>
    </citation>
    <scope>NUCLEOTIDE SEQUENCE [LARGE SCALE GENOMIC DNA]</scope>
    <source>
        <strain evidence="3 4">SWB005</strain>
    </source>
</reference>
<dbReference type="Proteomes" id="UP000237968">
    <property type="component" value="Unassembled WGS sequence"/>
</dbReference>
<dbReference type="Gene3D" id="3.40.50.20">
    <property type="match status" value="1"/>
</dbReference>
<dbReference type="InterPro" id="IPR013651">
    <property type="entry name" value="ATP-grasp_RimK-type"/>
</dbReference>
<keyword evidence="3" id="KW-0436">Ligase</keyword>
<evidence type="ECO:0000259" key="2">
    <source>
        <dbReference type="PROSITE" id="PS50975"/>
    </source>
</evidence>
<evidence type="ECO:0000313" key="3">
    <source>
        <dbReference type="EMBL" id="PRQ05757.1"/>
    </source>
</evidence>
<dbReference type="EMBL" id="PVNK01000005">
    <property type="protein sequence ID" value="PRQ05757.1"/>
    <property type="molecule type" value="Genomic_DNA"/>
</dbReference>
<name>A0A2S9YKW4_9BACT</name>
<dbReference type="PROSITE" id="PS50975">
    <property type="entry name" value="ATP_GRASP"/>
    <property type="match status" value="1"/>
</dbReference>
<protein>
    <submittedName>
        <fullName evidence="3">Alpha-aminoadipate--LysW ligase LysX</fullName>
        <ecNumber evidence="3">6.3.2.-</ecNumber>
    </submittedName>
</protein>
<dbReference type="InterPro" id="IPR027592">
    <property type="entry name" value="ATP-grasp_GAK"/>
</dbReference>
<dbReference type="Gene3D" id="3.30.470.20">
    <property type="entry name" value="ATP-grasp fold, B domain"/>
    <property type="match status" value="1"/>
</dbReference>
<dbReference type="OrthoDB" id="7821534at2"/>
<dbReference type="NCBIfam" id="TIGR04356">
    <property type="entry name" value="grasp_GAK"/>
    <property type="match status" value="1"/>
</dbReference>
<evidence type="ECO:0000256" key="1">
    <source>
        <dbReference type="PROSITE-ProRule" id="PRU00409"/>
    </source>
</evidence>
<dbReference type="InterPro" id="IPR011761">
    <property type="entry name" value="ATP-grasp"/>
</dbReference>
<accession>A0A2S9YKW4</accession>
<sequence>MSQAQSPLRIGVVGVEDGWSTQQLLDALEARTGYRRLIEMQDVTLDLERGRLIHQGFDLGELDAVIVKKIARTYSPAALDRVEMLRVLAGAGVRVFSRPGSIMTLIDRLSCTVKLRLGQIPMPATVITESVDAAMAAIARYGAVVAKPLYTSKARGMLVLRAPGSEAGSEAEADATELRAQVEAFRAANPVMYLQQLIDMPGRDLGVVFLGGEYLATYARVSGGSWTTSTSKGGKYQPHAPSDEVIALAHRAQALFDLDFTCVDVVETDDGPKVFEVSAFGGFRGLLHACDIDAAARYVDYALAELERARPTTPGSPQP</sequence>
<gene>
    <name evidence="3" type="primary">lysX</name>
    <name evidence="3" type="ORF">ENSA5_00770</name>
</gene>
<dbReference type="GO" id="GO:0005737">
    <property type="term" value="C:cytoplasm"/>
    <property type="evidence" value="ECO:0007669"/>
    <property type="project" value="TreeGrafter"/>
</dbReference>
<proteinExistence type="predicted"/>
<dbReference type="EC" id="6.3.2.-" evidence="3"/>
<dbReference type="GO" id="GO:0005524">
    <property type="term" value="F:ATP binding"/>
    <property type="evidence" value="ECO:0007669"/>
    <property type="project" value="UniProtKB-UniRule"/>
</dbReference>
<feature type="domain" description="ATP-grasp" evidence="2">
    <location>
        <begin position="112"/>
        <end position="303"/>
    </location>
</feature>
<organism evidence="3 4">
    <name type="scientific">Enhygromyxa salina</name>
    <dbReference type="NCBI Taxonomy" id="215803"/>
    <lineage>
        <taxon>Bacteria</taxon>
        <taxon>Pseudomonadati</taxon>
        <taxon>Myxococcota</taxon>
        <taxon>Polyangia</taxon>
        <taxon>Nannocystales</taxon>
        <taxon>Nannocystaceae</taxon>
        <taxon>Enhygromyxa</taxon>
    </lineage>
</organism>
<dbReference type="GO" id="GO:0046872">
    <property type="term" value="F:metal ion binding"/>
    <property type="evidence" value="ECO:0007669"/>
    <property type="project" value="InterPro"/>
</dbReference>
<keyword evidence="1" id="KW-0067">ATP-binding</keyword>
<dbReference type="GO" id="GO:0016879">
    <property type="term" value="F:ligase activity, forming carbon-nitrogen bonds"/>
    <property type="evidence" value="ECO:0007669"/>
    <property type="project" value="TreeGrafter"/>
</dbReference>
<dbReference type="RefSeq" id="WP_106389562.1">
    <property type="nucleotide sequence ID" value="NZ_PVNK01000005.1"/>
</dbReference>
<dbReference type="PANTHER" id="PTHR21621">
    <property type="entry name" value="RIBOSOMAL PROTEIN S6 MODIFICATION PROTEIN"/>
    <property type="match status" value="1"/>
</dbReference>
<keyword evidence="4" id="KW-1185">Reference proteome</keyword>
<keyword evidence="1" id="KW-0547">Nucleotide-binding</keyword>
<dbReference type="SUPFAM" id="SSF56059">
    <property type="entry name" value="Glutathione synthetase ATP-binding domain-like"/>
    <property type="match status" value="1"/>
</dbReference>
<evidence type="ECO:0000313" key="4">
    <source>
        <dbReference type="Proteomes" id="UP000237968"/>
    </source>
</evidence>
<dbReference type="Pfam" id="PF08443">
    <property type="entry name" value="RimK"/>
    <property type="match status" value="1"/>
</dbReference>
<comment type="caution">
    <text evidence="3">The sequence shown here is derived from an EMBL/GenBank/DDBJ whole genome shotgun (WGS) entry which is preliminary data.</text>
</comment>